<keyword evidence="10" id="KW-0067">ATP-binding</keyword>
<dbReference type="EC" id="2.7.13.3" evidence="3"/>
<dbReference type="Gene3D" id="1.10.287.130">
    <property type="match status" value="1"/>
</dbReference>
<dbReference type="PROSITE" id="PS50112">
    <property type="entry name" value="PAS"/>
    <property type="match status" value="1"/>
</dbReference>
<dbReference type="InterPro" id="IPR013767">
    <property type="entry name" value="PAS_fold"/>
</dbReference>
<dbReference type="InterPro" id="IPR033463">
    <property type="entry name" value="sCache_3"/>
</dbReference>
<dbReference type="Pfam" id="PF14689">
    <property type="entry name" value="SPOB_a"/>
    <property type="match status" value="1"/>
</dbReference>
<dbReference type="InterPro" id="IPR029151">
    <property type="entry name" value="Sensor-like_sf"/>
</dbReference>
<organism evidence="17 18">
    <name type="scientific">Pelotomaculum schinkii</name>
    <dbReference type="NCBI Taxonomy" id="78350"/>
    <lineage>
        <taxon>Bacteria</taxon>
        <taxon>Bacillati</taxon>
        <taxon>Bacillota</taxon>
        <taxon>Clostridia</taxon>
        <taxon>Eubacteriales</taxon>
        <taxon>Desulfotomaculaceae</taxon>
        <taxon>Pelotomaculum</taxon>
    </lineage>
</organism>
<dbReference type="NCBIfam" id="TIGR00229">
    <property type="entry name" value="sensory_box"/>
    <property type="match status" value="1"/>
</dbReference>
<comment type="subcellular location">
    <subcellularLocation>
        <location evidence="2">Cell membrane</location>
        <topology evidence="2">Multi-pass membrane protein</topology>
    </subcellularLocation>
</comment>
<evidence type="ECO:0000256" key="7">
    <source>
        <dbReference type="ARBA" id="ARBA00022692"/>
    </source>
</evidence>
<dbReference type="SMART" id="SM00091">
    <property type="entry name" value="PAS"/>
    <property type="match status" value="1"/>
</dbReference>
<protein>
    <recommendedName>
        <fullName evidence="3">histidine kinase</fullName>
        <ecNumber evidence="3">2.7.13.3</ecNumber>
    </recommendedName>
</protein>
<evidence type="ECO:0000256" key="10">
    <source>
        <dbReference type="ARBA" id="ARBA00022840"/>
    </source>
</evidence>
<keyword evidence="9 17" id="KW-0418">Kinase</keyword>
<dbReference type="FunFam" id="3.30.450.20:FF:000018">
    <property type="entry name" value="Sensor histidine kinase DcuS"/>
    <property type="match status" value="1"/>
</dbReference>
<evidence type="ECO:0000259" key="15">
    <source>
        <dbReference type="PROSITE" id="PS50109"/>
    </source>
</evidence>
<reference evidence="17 18" key="1">
    <citation type="journal article" date="2018" name="Environ. Microbiol.">
        <title>Novel energy conservation strategies and behaviour of Pelotomaculum schinkii driving syntrophic propionate catabolism.</title>
        <authorList>
            <person name="Hidalgo-Ahumada C.A.P."/>
            <person name="Nobu M.K."/>
            <person name="Narihiro T."/>
            <person name="Tamaki H."/>
            <person name="Liu W.T."/>
            <person name="Kamagata Y."/>
            <person name="Stams A.J.M."/>
            <person name="Imachi H."/>
            <person name="Sousa D.Z."/>
        </authorList>
    </citation>
    <scope>NUCLEOTIDE SEQUENCE [LARGE SCALE GENOMIC DNA]</scope>
    <source>
        <strain evidence="17 18">HH</strain>
    </source>
</reference>
<evidence type="ECO:0000256" key="13">
    <source>
        <dbReference type="ARBA" id="ARBA00023136"/>
    </source>
</evidence>
<evidence type="ECO:0000256" key="1">
    <source>
        <dbReference type="ARBA" id="ARBA00000085"/>
    </source>
</evidence>
<dbReference type="CDD" id="cd18773">
    <property type="entry name" value="PDC1_HK_sensor"/>
    <property type="match status" value="1"/>
</dbReference>
<evidence type="ECO:0000256" key="14">
    <source>
        <dbReference type="SAM" id="Phobius"/>
    </source>
</evidence>
<dbReference type="InterPro" id="IPR003594">
    <property type="entry name" value="HATPase_dom"/>
</dbReference>
<dbReference type="GO" id="GO:0000155">
    <property type="term" value="F:phosphorelay sensor kinase activity"/>
    <property type="evidence" value="ECO:0007669"/>
    <property type="project" value="InterPro"/>
</dbReference>
<evidence type="ECO:0000256" key="3">
    <source>
        <dbReference type="ARBA" id="ARBA00012438"/>
    </source>
</evidence>
<dbReference type="SUPFAM" id="SSF55874">
    <property type="entry name" value="ATPase domain of HSP90 chaperone/DNA topoisomerase II/histidine kinase"/>
    <property type="match status" value="1"/>
</dbReference>
<evidence type="ECO:0000256" key="5">
    <source>
        <dbReference type="ARBA" id="ARBA00022553"/>
    </source>
</evidence>
<dbReference type="GO" id="GO:0005886">
    <property type="term" value="C:plasma membrane"/>
    <property type="evidence" value="ECO:0007669"/>
    <property type="project" value="UniProtKB-SubCell"/>
</dbReference>
<keyword evidence="7 14" id="KW-0812">Transmembrane</keyword>
<dbReference type="InterPro" id="IPR036890">
    <property type="entry name" value="HATPase_C_sf"/>
</dbReference>
<evidence type="ECO:0000313" key="18">
    <source>
        <dbReference type="Proteomes" id="UP000298324"/>
    </source>
</evidence>
<evidence type="ECO:0000259" key="16">
    <source>
        <dbReference type="PROSITE" id="PS50112"/>
    </source>
</evidence>
<comment type="caution">
    <text evidence="17">The sequence shown here is derived from an EMBL/GenBank/DDBJ whole genome shotgun (WGS) entry which is preliminary data.</text>
</comment>
<dbReference type="CDD" id="cd16915">
    <property type="entry name" value="HATPase_DpiB-CitA-like"/>
    <property type="match status" value="1"/>
</dbReference>
<dbReference type="SUPFAM" id="SSF55890">
    <property type="entry name" value="Sporulation response regulatory protein Spo0B"/>
    <property type="match status" value="1"/>
</dbReference>
<dbReference type="InterPro" id="IPR016120">
    <property type="entry name" value="Sig_transdc_His_kin_SpoOB"/>
</dbReference>
<sequence>MAILSFCSVLLAITTGGIIVVEKISSTIEDETGLRAMAIARTLAQSDEIQNNIGTPDGTSYIQPLAERTRLATGVEYIVVVDMDGIRYSHPVEDRIGKRFNESDLVPALANNEYISRAEGVLGPSVRAFVPVKVNEGTRQVGVVVVGILTPTISFLLRTIQTELYYSLGIGLLVGLLGSIFMARKIKSGMFSLEPKEIARLLEERVAIFQAMSEGIIAIDTNSRITVANKEVQHLLNKTNEEIVGRNIMELIPNSNLPEVLRTGKAQINSQMYINDTAVLVNRVPIRFKEEIVGAVATFQDKTEANRLAEELTGVKAFIEALRVQNHEHMNKLHTIAGLIQLEKYERALDYIYDLTEEQQEITGLLTKNIFDHSIAGLLLGKYTRAKELRAELIIDHKTRLRELPSRLETGDLAIIVGNLIENALDAVRLVEPARRKVYFSMYDQHDSLSIIVRDMGPGIPEEKHELIFQQGFSTKGSSNRGLGLFLVKRYVHLAGGSITLKNLVDGGVEFNIYIPKKEDVNITNSEQEGEK</sequence>
<dbReference type="Pfam" id="PF00989">
    <property type="entry name" value="PAS"/>
    <property type="match status" value="1"/>
</dbReference>
<dbReference type="InterPro" id="IPR035965">
    <property type="entry name" value="PAS-like_dom_sf"/>
</dbReference>
<dbReference type="PROSITE" id="PS50109">
    <property type="entry name" value="HIS_KIN"/>
    <property type="match status" value="1"/>
</dbReference>
<proteinExistence type="predicted"/>
<dbReference type="AlphaFoldDB" id="A0A4Y7RDS3"/>
<dbReference type="Gene3D" id="3.30.565.10">
    <property type="entry name" value="Histidine kinase-like ATPase, C-terminal domain"/>
    <property type="match status" value="1"/>
</dbReference>
<dbReference type="PANTHER" id="PTHR43547">
    <property type="entry name" value="TWO-COMPONENT HISTIDINE KINASE"/>
    <property type="match status" value="1"/>
</dbReference>
<dbReference type="SUPFAM" id="SSF103190">
    <property type="entry name" value="Sensory domain-like"/>
    <property type="match status" value="1"/>
</dbReference>
<dbReference type="EMBL" id="QFGA01000001">
    <property type="protein sequence ID" value="TEB06852.1"/>
    <property type="molecule type" value="Genomic_DNA"/>
</dbReference>
<dbReference type="GO" id="GO:0005524">
    <property type="term" value="F:ATP binding"/>
    <property type="evidence" value="ECO:0007669"/>
    <property type="project" value="UniProtKB-KW"/>
</dbReference>
<accession>A0A4Y7RDS3</accession>
<dbReference type="InterPro" id="IPR039506">
    <property type="entry name" value="SPOB_a"/>
</dbReference>
<feature type="domain" description="PAS" evidence="16">
    <location>
        <begin position="194"/>
        <end position="271"/>
    </location>
</feature>
<dbReference type="PANTHER" id="PTHR43547:SF10">
    <property type="entry name" value="SENSOR HISTIDINE KINASE DCUS"/>
    <property type="match status" value="1"/>
</dbReference>
<keyword evidence="6 17" id="KW-0808">Transferase</keyword>
<evidence type="ECO:0000256" key="11">
    <source>
        <dbReference type="ARBA" id="ARBA00022989"/>
    </source>
</evidence>
<dbReference type="InterPro" id="IPR005467">
    <property type="entry name" value="His_kinase_dom"/>
</dbReference>
<keyword evidence="8" id="KW-0547">Nucleotide-binding</keyword>
<dbReference type="Pfam" id="PF02518">
    <property type="entry name" value="HATPase_c"/>
    <property type="match status" value="1"/>
</dbReference>
<evidence type="ECO:0000256" key="4">
    <source>
        <dbReference type="ARBA" id="ARBA00022475"/>
    </source>
</evidence>
<dbReference type="Gene3D" id="3.30.450.20">
    <property type="entry name" value="PAS domain"/>
    <property type="match status" value="2"/>
</dbReference>
<keyword evidence="5" id="KW-0597">Phosphoprotein</keyword>
<evidence type="ECO:0000256" key="12">
    <source>
        <dbReference type="ARBA" id="ARBA00023012"/>
    </source>
</evidence>
<keyword evidence="11 14" id="KW-1133">Transmembrane helix</keyword>
<dbReference type="Proteomes" id="UP000298324">
    <property type="component" value="Unassembled WGS sequence"/>
</dbReference>
<evidence type="ECO:0000256" key="8">
    <source>
        <dbReference type="ARBA" id="ARBA00022741"/>
    </source>
</evidence>
<dbReference type="InterPro" id="IPR004358">
    <property type="entry name" value="Sig_transdc_His_kin-like_C"/>
</dbReference>
<dbReference type="Pfam" id="PF17203">
    <property type="entry name" value="sCache_3_2"/>
    <property type="match status" value="1"/>
</dbReference>
<gene>
    <name evidence="17" type="primary">dcuS</name>
    <name evidence="17" type="ORF">Psch_00385</name>
</gene>
<dbReference type="GO" id="GO:0006355">
    <property type="term" value="P:regulation of DNA-templated transcription"/>
    <property type="evidence" value="ECO:0007669"/>
    <property type="project" value="InterPro"/>
</dbReference>
<comment type="catalytic activity">
    <reaction evidence="1">
        <text>ATP + protein L-histidine = ADP + protein N-phospho-L-histidine.</text>
        <dbReference type="EC" id="2.7.13.3"/>
    </reaction>
</comment>
<feature type="transmembrane region" description="Helical" evidence="14">
    <location>
        <begin position="164"/>
        <end position="183"/>
    </location>
</feature>
<keyword evidence="13 14" id="KW-0472">Membrane</keyword>
<dbReference type="SMART" id="SM00387">
    <property type="entry name" value="HATPase_c"/>
    <property type="match status" value="1"/>
</dbReference>
<name>A0A4Y7RDS3_9FIRM</name>
<dbReference type="PRINTS" id="PR00344">
    <property type="entry name" value="BCTRLSENSOR"/>
</dbReference>
<evidence type="ECO:0000256" key="6">
    <source>
        <dbReference type="ARBA" id="ARBA00022679"/>
    </source>
</evidence>
<evidence type="ECO:0000256" key="2">
    <source>
        <dbReference type="ARBA" id="ARBA00004651"/>
    </source>
</evidence>
<keyword evidence="12" id="KW-0902">Two-component regulatory system</keyword>
<keyword evidence="4" id="KW-1003">Cell membrane</keyword>
<dbReference type="SUPFAM" id="SSF55785">
    <property type="entry name" value="PYP-like sensor domain (PAS domain)"/>
    <property type="match status" value="1"/>
</dbReference>
<keyword evidence="18" id="KW-1185">Reference proteome</keyword>
<evidence type="ECO:0000256" key="9">
    <source>
        <dbReference type="ARBA" id="ARBA00022777"/>
    </source>
</evidence>
<feature type="domain" description="Histidine kinase" evidence="15">
    <location>
        <begin position="303"/>
        <end position="519"/>
    </location>
</feature>
<dbReference type="CDD" id="cd00130">
    <property type="entry name" value="PAS"/>
    <property type="match status" value="1"/>
</dbReference>
<dbReference type="InterPro" id="IPR000014">
    <property type="entry name" value="PAS"/>
</dbReference>
<evidence type="ECO:0000313" key="17">
    <source>
        <dbReference type="EMBL" id="TEB06852.1"/>
    </source>
</evidence>